<dbReference type="SUPFAM" id="SSF53335">
    <property type="entry name" value="S-adenosyl-L-methionine-dependent methyltransferases"/>
    <property type="match status" value="1"/>
</dbReference>
<evidence type="ECO:0000313" key="2">
    <source>
        <dbReference type="Proteomes" id="UP000045840"/>
    </source>
</evidence>
<dbReference type="EMBL" id="CQAZ01000017">
    <property type="protein sequence ID" value="CNH81322.1"/>
    <property type="molecule type" value="Genomic_DNA"/>
</dbReference>
<evidence type="ECO:0000313" key="1">
    <source>
        <dbReference type="EMBL" id="CNH81322.1"/>
    </source>
</evidence>
<reference evidence="2" key="1">
    <citation type="submission" date="2015-03" db="EMBL/GenBank/DDBJ databases">
        <authorList>
            <consortium name="Pathogen Informatics"/>
        </authorList>
    </citation>
    <scope>NUCLEOTIDE SEQUENCE [LARGE SCALE GENOMIC DNA]</scope>
    <source>
        <strain evidence="2">A125KOH2</strain>
    </source>
</reference>
<dbReference type="Proteomes" id="UP000045840">
    <property type="component" value="Unassembled WGS sequence"/>
</dbReference>
<dbReference type="InterPro" id="IPR029063">
    <property type="entry name" value="SAM-dependent_MTases_sf"/>
</dbReference>
<proteinExistence type="predicted"/>
<dbReference type="AlphaFoldDB" id="A0A0T9PTD8"/>
<name>A0A0T9PTD8_9GAMM</name>
<protein>
    <submittedName>
        <fullName evidence="1">Uncharacterized protein</fullName>
    </submittedName>
</protein>
<dbReference type="Gene3D" id="3.40.50.150">
    <property type="entry name" value="Vaccinia Virus protein VP39"/>
    <property type="match status" value="1"/>
</dbReference>
<dbReference type="RefSeq" id="WP_049613119.1">
    <property type="nucleotide sequence ID" value="NZ_CQAZ01000017.1"/>
</dbReference>
<gene>
    <name evidence="1" type="ORF">ERS008529_02191</name>
</gene>
<organism evidence="1 2">
    <name type="scientific">Yersinia pekkanenii</name>
    <dbReference type="NCBI Taxonomy" id="1288385"/>
    <lineage>
        <taxon>Bacteria</taxon>
        <taxon>Pseudomonadati</taxon>
        <taxon>Pseudomonadota</taxon>
        <taxon>Gammaproteobacteria</taxon>
        <taxon>Enterobacterales</taxon>
        <taxon>Yersiniaceae</taxon>
        <taxon>Yersinia</taxon>
    </lineage>
</organism>
<sequence>MPPLDQHYTPPALARALVNKIITILQPTIDSQFIEPAEGHGAFTQPLRDLGYQHVIGFDIDPKIPRTQKQDFLKLDNPPHGIYIGNPPYGYKGGKAVLFFNKSAEAASAICFILPRSFTKQSNQQQLNPYFHLVYSQPIDPVFSATSTRTLFQIWVKRDYRRITITAVQQSKPAISRCSAEKATHFLIRTGTNINFVLENPHTPRSQPVIINDLRVLENIGRLNSYSRNTSSIIKSITCDDINNLMRSQPMNNKLLKMLNAPDYNFGLFISDEESRKIISTLDVNDIKVLENTLHTFAIDVQDYQVKNAESLRQEKLDKIESLKKLLAANKDLGLEFSDLAALIGTTSEPTTKTKKPAKPAAGNNFTVEWLETDKKTNETTTKKFSIVNFNVKNNKIANDQFFISAMKKMDNNLFEFMATYSTDYQQYCNASYNGSSFYISNSRWNAEANRQFDKWVSEQQPLPEDIKEQRSMFKAAVLIK</sequence>
<accession>A0A0T9PTD8</accession>